<dbReference type="Gene3D" id="3.40.50.300">
    <property type="entry name" value="P-loop containing nucleotide triphosphate hydrolases"/>
    <property type="match status" value="1"/>
</dbReference>
<dbReference type="Pfam" id="PF01637">
    <property type="entry name" value="ATPase_2"/>
    <property type="match status" value="1"/>
</dbReference>
<feature type="domain" description="ATPase" evidence="1">
    <location>
        <begin position="20"/>
        <end position="253"/>
    </location>
</feature>
<dbReference type="InterPro" id="IPR027417">
    <property type="entry name" value="P-loop_NTPase"/>
</dbReference>
<dbReference type="InterPro" id="IPR036388">
    <property type="entry name" value="WH-like_DNA-bd_sf"/>
</dbReference>
<dbReference type="Gene3D" id="1.10.10.10">
    <property type="entry name" value="Winged helix-like DNA-binding domain superfamily/Winged helix DNA-binding domain"/>
    <property type="match status" value="1"/>
</dbReference>
<evidence type="ECO:0000313" key="2">
    <source>
        <dbReference type="EMBL" id="HHK68857.1"/>
    </source>
</evidence>
<dbReference type="InterPro" id="IPR036390">
    <property type="entry name" value="WH_DNA-bd_sf"/>
</dbReference>
<dbReference type="GO" id="GO:0005524">
    <property type="term" value="F:ATP binding"/>
    <property type="evidence" value="ECO:0007669"/>
    <property type="project" value="UniProtKB-KW"/>
</dbReference>
<evidence type="ECO:0000259" key="1">
    <source>
        <dbReference type="Pfam" id="PF01637"/>
    </source>
</evidence>
<dbReference type="AlphaFoldDB" id="A0A7C5L801"/>
<dbReference type="Gene3D" id="1.10.8.60">
    <property type="match status" value="1"/>
</dbReference>
<dbReference type="PANTHER" id="PTHR34301:SF8">
    <property type="entry name" value="ATPASE DOMAIN-CONTAINING PROTEIN"/>
    <property type="match status" value="1"/>
</dbReference>
<gene>
    <name evidence="2" type="ORF">ENM11_06880</name>
</gene>
<dbReference type="PANTHER" id="PTHR34301">
    <property type="entry name" value="DNA-BINDING PROTEIN-RELATED"/>
    <property type="match status" value="1"/>
</dbReference>
<name>A0A7C5L801_CALS0</name>
<comment type="caution">
    <text evidence="2">The sequence shown here is derived from an EMBL/GenBank/DDBJ whole genome shotgun (WGS) entry which is preliminary data.</text>
</comment>
<dbReference type="SUPFAM" id="SSF46785">
    <property type="entry name" value="Winged helix' DNA-binding domain"/>
    <property type="match status" value="1"/>
</dbReference>
<dbReference type="EMBL" id="DRWN01000058">
    <property type="protein sequence ID" value="HHK68857.1"/>
    <property type="molecule type" value="Genomic_DNA"/>
</dbReference>
<sequence>MTPLAADPFSTVPKTSLQAFYDRENELQQLQRAVKDGSRLVLVLGVRRIGKTSLIRVALNQLSKPYVFIDLRALESYEDRSLYRLLADELNKIVPLSKKILQYLKRVRGVSVGNGMVSLAIGRDKPNIISMLRTLDAWAADEGFTLPIVFDEAQELRFFRGGRRRIDFRKILGFCYDNLERTAIILSGSEIGLLYSFIGADDPSSPLYGRHYAVIQLERLSKEKSVDFLRKGFEYHGIKPSEEILARAVEEFDGLIGWLTYFGAEAVRLYRHDVRPTLQELTRLVRAKAVELCAIELEKLYLRSPLYLGLLADVGSEGSTWSELRIALEKRFKRTVSDPQLFTLLQNLENLSYIKKDQGRYKVLDPVTAEAARMLLDRRLRRP</sequence>
<protein>
    <submittedName>
        <fullName evidence="2">ATP-binding protein</fullName>
    </submittedName>
</protein>
<reference evidence="2" key="1">
    <citation type="journal article" date="2020" name="mSystems">
        <title>Genome- and Community-Level Interaction Insights into Carbon Utilization and Element Cycling Functions of Hydrothermarchaeota in Hydrothermal Sediment.</title>
        <authorList>
            <person name="Zhou Z."/>
            <person name="Liu Y."/>
            <person name="Xu W."/>
            <person name="Pan J."/>
            <person name="Luo Z.H."/>
            <person name="Li M."/>
        </authorList>
    </citation>
    <scope>NUCLEOTIDE SEQUENCE [LARGE SCALE GENOMIC DNA]</scope>
    <source>
        <strain evidence="2">SpSt-1056</strain>
    </source>
</reference>
<keyword evidence="2" id="KW-0547">Nucleotide-binding</keyword>
<dbReference type="InterPro" id="IPR011579">
    <property type="entry name" value="ATPase_dom"/>
</dbReference>
<proteinExistence type="predicted"/>
<accession>A0A7C5L801</accession>
<organism evidence="2">
    <name type="scientific">Caldiarchaeum subterraneum</name>
    <dbReference type="NCBI Taxonomy" id="311458"/>
    <lineage>
        <taxon>Archaea</taxon>
        <taxon>Nitrososphaerota</taxon>
        <taxon>Candidatus Caldarchaeales</taxon>
        <taxon>Candidatus Caldarchaeaceae</taxon>
        <taxon>Candidatus Caldarchaeum</taxon>
    </lineage>
</organism>
<keyword evidence="2" id="KW-0067">ATP-binding</keyword>
<dbReference type="SUPFAM" id="SSF52540">
    <property type="entry name" value="P-loop containing nucleoside triphosphate hydrolases"/>
    <property type="match status" value="1"/>
</dbReference>